<evidence type="ECO:0000313" key="2">
    <source>
        <dbReference type="Proteomes" id="UP001240236"/>
    </source>
</evidence>
<keyword evidence="2" id="KW-1185">Reference proteome</keyword>
<evidence type="ECO:0000313" key="1">
    <source>
        <dbReference type="EMBL" id="MDQ0365691.1"/>
    </source>
</evidence>
<accession>A0AAE3VXK4</accession>
<sequence>MSITTARPVIRRAGRVTEVNDAAGARAGNELTGLPQLRSTASVIDGAAGRRRAGAVPRACERWLAGSA</sequence>
<reference evidence="1 2" key="1">
    <citation type="submission" date="2023-07" db="EMBL/GenBank/DDBJ databases">
        <title>Sequencing the genomes of 1000 actinobacteria strains.</title>
        <authorList>
            <person name="Klenk H.-P."/>
        </authorList>
    </citation>
    <scope>NUCLEOTIDE SEQUENCE [LARGE SCALE GENOMIC DNA]</scope>
    <source>
        <strain evidence="1 2">DSM 44709</strain>
    </source>
</reference>
<proteinExistence type="predicted"/>
<protein>
    <submittedName>
        <fullName evidence="1">Uncharacterized protein</fullName>
    </submittedName>
</protein>
<dbReference type="AlphaFoldDB" id="A0AAE3VXK4"/>
<dbReference type="Proteomes" id="UP001240236">
    <property type="component" value="Unassembled WGS sequence"/>
</dbReference>
<comment type="caution">
    <text evidence="1">The sequence shown here is derived from an EMBL/GenBank/DDBJ whole genome shotgun (WGS) entry which is preliminary data.</text>
</comment>
<name>A0AAE3VXK4_9ACTN</name>
<gene>
    <name evidence="1" type="ORF">J2S42_002360</name>
</gene>
<dbReference type="EMBL" id="JAUSUZ010000001">
    <property type="protein sequence ID" value="MDQ0365691.1"/>
    <property type="molecule type" value="Genomic_DNA"/>
</dbReference>
<organism evidence="1 2">
    <name type="scientific">Catenuloplanes indicus</name>
    <dbReference type="NCBI Taxonomy" id="137267"/>
    <lineage>
        <taxon>Bacteria</taxon>
        <taxon>Bacillati</taxon>
        <taxon>Actinomycetota</taxon>
        <taxon>Actinomycetes</taxon>
        <taxon>Micromonosporales</taxon>
        <taxon>Micromonosporaceae</taxon>
        <taxon>Catenuloplanes</taxon>
    </lineage>
</organism>